<dbReference type="Pfam" id="PF08818">
    <property type="entry name" value="DUF1801"/>
    <property type="match status" value="2"/>
</dbReference>
<evidence type="ECO:0000313" key="2">
    <source>
        <dbReference type="EMBL" id="SKB55768.1"/>
    </source>
</evidence>
<proteinExistence type="predicted"/>
<dbReference type="AlphaFoldDB" id="A0A1T5C8J0"/>
<dbReference type="Pfam" id="PF13376">
    <property type="entry name" value="OmdA"/>
    <property type="match status" value="1"/>
</dbReference>
<keyword evidence="3" id="KW-1185">Reference proteome</keyword>
<feature type="domain" description="YdhG-like" evidence="1">
    <location>
        <begin position="20"/>
        <end position="110"/>
    </location>
</feature>
<sequence length="310" mass="36188">MQTSFSSIDEYIHIFDKNTQQTLEELREIIRDAAPNDAKETINYAMPTYRWHGNLIHFAKFKNHIGIYPGPAAIEALADKLTSFKTTKGAIQIPLDQKLPRELITDIVHFNTDLLKYKQGPTWDAHRDKWIDCEEFMNQLILQTELKKEFKWGTDIYTLNGKNVIGWAGFKNFFSLWFYNGVFLEDRDKVLVTASEGKTKALRQWRFKSVQEMDSQKIRSYIDESIQTIKDGKEIKIERTPVQPPDGFFKEALEQNSSLKQAFDNLTPGKQKEYIAYINEAKQDKTKHTRMEKITPLILDGKGLHDKYKR</sequence>
<feature type="domain" description="YdhG-like" evidence="1">
    <location>
        <begin position="139"/>
        <end position="226"/>
    </location>
</feature>
<dbReference type="Proteomes" id="UP000190150">
    <property type="component" value="Unassembled WGS sequence"/>
</dbReference>
<dbReference type="Gene3D" id="3.90.1150.200">
    <property type="match status" value="2"/>
</dbReference>
<organism evidence="2 3">
    <name type="scientific">Sphingobacterium nematocida</name>
    <dbReference type="NCBI Taxonomy" id="1513896"/>
    <lineage>
        <taxon>Bacteria</taxon>
        <taxon>Pseudomonadati</taxon>
        <taxon>Bacteroidota</taxon>
        <taxon>Sphingobacteriia</taxon>
        <taxon>Sphingobacteriales</taxon>
        <taxon>Sphingobacteriaceae</taxon>
        <taxon>Sphingobacterium</taxon>
    </lineage>
</organism>
<reference evidence="3" key="1">
    <citation type="submission" date="2017-02" db="EMBL/GenBank/DDBJ databases">
        <authorList>
            <person name="Varghese N."/>
            <person name="Submissions S."/>
        </authorList>
    </citation>
    <scope>NUCLEOTIDE SEQUENCE [LARGE SCALE GENOMIC DNA]</scope>
    <source>
        <strain evidence="3">DSM 24091</strain>
    </source>
</reference>
<protein>
    <submittedName>
        <fullName evidence="2">Uncharacterized conserved protein YdeI, YjbR/CyaY-like superfamily, DUF1801 family</fullName>
    </submittedName>
</protein>
<gene>
    <name evidence="2" type="ORF">SAMN05660841_01213</name>
</gene>
<evidence type="ECO:0000259" key="1">
    <source>
        <dbReference type="Pfam" id="PF08818"/>
    </source>
</evidence>
<dbReference type="RefSeq" id="WP_079642134.1">
    <property type="nucleotide sequence ID" value="NZ_FUZF01000003.1"/>
</dbReference>
<dbReference type="STRING" id="1513896.SAMN05660841_01213"/>
<dbReference type="EMBL" id="FUZF01000003">
    <property type="protein sequence ID" value="SKB55768.1"/>
    <property type="molecule type" value="Genomic_DNA"/>
</dbReference>
<dbReference type="OrthoDB" id="214150at2"/>
<name>A0A1T5C8J0_9SPHI</name>
<dbReference type="InterPro" id="IPR014922">
    <property type="entry name" value="YdhG-like"/>
</dbReference>
<evidence type="ECO:0000313" key="3">
    <source>
        <dbReference type="Proteomes" id="UP000190150"/>
    </source>
</evidence>
<accession>A0A1T5C8J0</accession>
<dbReference type="SUPFAM" id="SSF159888">
    <property type="entry name" value="YdhG-like"/>
    <property type="match status" value="2"/>
</dbReference>